<reference evidence="3 4" key="1">
    <citation type="submission" date="2018-02" db="EMBL/GenBank/DDBJ databases">
        <title>Draft genome sequence of Mycobacterium virginiense isolated from mud of a swine farm in Japan.</title>
        <authorList>
            <person name="Ohya K."/>
        </authorList>
    </citation>
    <scope>NUCLEOTIDE SEQUENCE [LARGE SCALE GENOMIC DNA]</scope>
    <source>
        <strain evidence="3 4">GF75</strain>
    </source>
</reference>
<dbReference type="AlphaFoldDB" id="A0A9X7IQH9"/>
<accession>A0A9X7IQH9</accession>
<dbReference type="Pfam" id="PF20789">
    <property type="entry name" value="4HBT_3C"/>
    <property type="match status" value="1"/>
</dbReference>
<name>A0A9X7IQH9_9MYCO</name>
<dbReference type="Pfam" id="PF13622">
    <property type="entry name" value="4HBT_3"/>
    <property type="match status" value="1"/>
</dbReference>
<organism evidence="3 4">
    <name type="scientific">Mycolicibacter virginiensis</name>
    <dbReference type="NCBI Taxonomy" id="1795032"/>
    <lineage>
        <taxon>Bacteria</taxon>
        <taxon>Bacillati</taxon>
        <taxon>Actinomycetota</taxon>
        <taxon>Actinomycetes</taxon>
        <taxon>Mycobacteriales</taxon>
        <taxon>Mycobacteriaceae</taxon>
        <taxon>Mycolicibacter</taxon>
    </lineage>
</organism>
<dbReference type="SUPFAM" id="SSF54637">
    <property type="entry name" value="Thioesterase/thiol ester dehydrase-isomerase"/>
    <property type="match status" value="1"/>
</dbReference>
<dbReference type="Proteomes" id="UP000237911">
    <property type="component" value="Unassembled WGS sequence"/>
</dbReference>
<protein>
    <submittedName>
        <fullName evidence="3">Thioesterase family protein</fullName>
    </submittedName>
</protein>
<dbReference type="EMBL" id="PUEV01000014">
    <property type="protein sequence ID" value="PQM53520.1"/>
    <property type="molecule type" value="Genomic_DNA"/>
</dbReference>
<feature type="domain" description="Acyl-CoA thioesterase-like C-terminal" evidence="2">
    <location>
        <begin position="124"/>
        <end position="245"/>
    </location>
</feature>
<dbReference type="InterPro" id="IPR049449">
    <property type="entry name" value="TesB_ACOT8-like_N"/>
</dbReference>
<dbReference type="RefSeq" id="WP_046285663.1">
    <property type="nucleotide sequence ID" value="NZ_CP092430.2"/>
</dbReference>
<sequence length="273" mass="29161">MIPFVVRRGDDLAPNPIAHGGWGPTLGGQVVGGLLARAVERHAGEADLQPARLTVEILRRVAGAPLRVDASVVRSGSRMRAIDAEMTQDGELVARASALYLRRGPQPDGDFFTTEVCLPPVPEEPARLDDSVPMFIRAYGNDEGAGFPWQHAGPRYAWLREIRDLVEGEELTPFVRAAMAVDVTASLTNFSTKGLAFINADYTLTLSRLPVGPYIGLAALTHYSDAGVATGSASLFDTLGPIGSGVSTAIANFNFDADRKYGEKSPRRLGDSA</sequence>
<keyword evidence="4" id="KW-1185">Reference proteome</keyword>
<proteinExistence type="predicted"/>
<dbReference type="InterPro" id="IPR042171">
    <property type="entry name" value="Acyl-CoA_hotdog"/>
</dbReference>
<evidence type="ECO:0000259" key="2">
    <source>
        <dbReference type="Pfam" id="PF20789"/>
    </source>
</evidence>
<dbReference type="Gene3D" id="2.40.160.210">
    <property type="entry name" value="Acyl-CoA thioesterase, double hotdog domain"/>
    <property type="match status" value="1"/>
</dbReference>
<evidence type="ECO:0000313" key="4">
    <source>
        <dbReference type="Proteomes" id="UP000237911"/>
    </source>
</evidence>
<gene>
    <name evidence="3" type="ORF">C5U48_03280</name>
</gene>
<feature type="domain" description="Acyl-CoA thioesterase-like N-terminal HotDog" evidence="1">
    <location>
        <begin position="21"/>
        <end position="100"/>
    </location>
</feature>
<evidence type="ECO:0000313" key="3">
    <source>
        <dbReference type="EMBL" id="PQM53520.1"/>
    </source>
</evidence>
<comment type="caution">
    <text evidence="3">The sequence shown here is derived from an EMBL/GenBank/DDBJ whole genome shotgun (WGS) entry which is preliminary data.</text>
</comment>
<dbReference type="InterPro" id="IPR029069">
    <property type="entry name" value="HotDog_dom_sf"/>
</dbReference>
<evidence type="ECO:0000259" key="1">
    <source>
        <dbReference type="Pfam" id="PF13622"/>
    </source>
</evidence>
<dbReference type="InterPro" id="IPR049450">
    <property type="entry name" value="ACOT8-like_C"/>
</dbReference>